<accession>A0A1I8A2A8</accession>
<dbReference type="AlphaFoldDB" id="A0A1I8A2A8"/>
<evidence type="ECO:0000313" key="1">
    <source>
        <dbReference type="Proteomes" id="UP000095287"/>
    </source>
</evidence>
<reference evidence="2" key="1">
    <citation type="submission" date="2016-11" db="UniProtKB">
        <authorList>
            <consortium name="WormBaseParasite"/>
        </authorList>
    </citation>
    <scope>IDENTIFICATION</scope>
</reference>
<dbReference type="Proteomes" id="UP000095287">
    <property type="component" value="Unplaced"/>
</dbReference>
<evidence type="ECO:0000313" key="2">
    <source>
        <dbReference type="WBParaSite" id="L893_g32175.t1"/>
    </source>
</evidence>
<protein>
    <submittedName>
        <fullName evidence="2">NAD-specific glutamate dehydrogenase</fullName>
    </submittedName>
</protein>
<proteinExistence type="predicted"/>
<sequence>MLVLDVADDLLQHVLDGHQACHAAVFVDDDGHVVVVGAKLAQQHVQALGLGHEGGRAQQVLDVEAVAVLLEDQRQQVLGQQYAKHVVVALADHRVARMRGVDHCRQELARGLRRLDADHLRARHHDVAHLQVGDLDRTFDDGQGLAVEQLVLVRFAQQLEELLAVFRLMGKSL</sequence>
<organism evidence="1 2">
    <name type="scientific">Steinernema glaseri</name>
    <dbReference type="NCBI Taxonomy" id="37863"/>
    <lineage>
        <taxon>Eukaryota</taxon>
        <taxon>Metazoa</taxon>
        <taxon>Ecdysozoa</taxon>
        <taxon>Nematoda</taxon>
        <taxon>Chromadorea</taxon>
        <taxon>Rhabditida</taxon>
        <taxon>Tylenchina</taxon>
        <taxon>Panagrolaimomorpha</taxon>
        <taxon>Strongyloidoidea</taxon>
        <taxon>Steinernematidae</taxon>
        <taxon>Steinernema</taxon>
    </lineage>
</organism>
<name>A0A1I8A2A8_9BILA</name>
<dbReference type="WBParaSite" id="L893_g32175.t1">
    <property type="protein sequence ID" value="L893_g32175.t1"/>
    <property type="gene ID" value="L893_g32175"/>
</dbReference>
<keyword evidence="1" id="KW-1185">Reference proteome</keyword>